<protein>
    <submittedName>
        <fullName evidence="2">Uncharacterized protein</fullName>
    </submittedName>
</protein>
<accession>A0A2T0U5M7</accession>
<evidence type="ECO:0000256" key="1">
    <source>
        <dbReference type="SAM" id="MobiDB-lite"/>
    </source>
</evidence>
<evidence type="ECO:0000313" key="3">
    <source>
        <dbReference type="Proteomes" id="UP000238034"/>
    </source>
</evidence>
<keyword evidence="3" id="KW-1185">Reference proteome</keyword>
<feature type="compositionally biased region" description="Basic and acidic residues" evidence="1">
    <location>
        <begin position="299"/>
        <end position="311"/>
    </location>
</feature>
<sequence>MLIYLAFLNQNNIMASIDNKGRIRGKAGSVIYRMYRGKNIMQGKPRKFEQTEGSIRASTEFGLSSSAAAAIRRAFEPAYIHRDGEAVSRTTQQVYRSLRNSLSGSIGQRDLHDANLQDLLGMDFNGASPLAEVLQISHSVVRNAEGNLEVSLGRFKPKEDVKKAAGYPDSASRYRIRLMVVALDFRQMYLEYLDIKDLDVHKTAVMEAQTITLNAKADPGCIVMLSMSLLMYDQVPHTCEYVLLNTKGFSPCAIIAAFPAEQAAPMAAKPFRLSKEAYPDRHEKIQEMGYDGNRLLREFKRKHPSESKKVTADAMAQPPELPKPGSRQSFKGILKQRG</sequence>
<feature type="region of interest" description="Disordered" evidence="1">
    <location>
        <begin position="299"/>
        <end position="338"/>
    </location>
</feature>
<comment type="caution">
    <text evidence="2">The sequence shown here is derived from an EMBL/GenBank/DDBJ whole genome shotgun (WGS) entry which is preliminary data.</text>
</comment>
<organism evidence="2 3">
    <name type="scientific">Arcticibacter pallidicorallinus</name>
    <dbReference type="NCBI Taxonomy" id="1259464"/>
    <lineage>
        <taxon>Bacteria</taxon>
        <taxon>Pseudomonadati</taxon>
        <taxon>Bacteroidota</taxon>
        <taxon>Sphingobacteriia</taxon>
        <taxon>Sphingobacteriales</taxon>
        <taxon>Sphingobacteriaceae</taxon>
        <taxon>Arcticibacter</taxon>
    </lineage>
</organism>
<dbReference type="AlphaFoldDB" id="A0A2T0U5M7"/>
<proteinExistence type="predicted"/>
<dbReference type="Proteomes" id="UP000238034">
    <property type="component" value="Unassembled WGS sequence"/>
</dbReference>
<dbReference type="EMBL" id="PVTH01000004">
    <property type="protein sequence ID" value="PRY53227.1"/>
    <property type="molecule type" value="Genomic_DNA"/>
</dbReference>
<reference evidence="2 3" key="1">
    <citation type="submission" date="2018-03" db="EMBL/GenBank/DDBJ databases">
        <title>Genomic Encyclopedia of Type Strains, Phase III (KMG-III): the genomes of soil and plant-associated and newly described type strains.</title>
        <authorList>
            <person name="Whitman W."/>
        </authorList>
    </citation>
    <scope>NUCLEOTIDE SEQUENCE [LARGE SCALE GENOMIC DNA]</scope>
    <source>
        <strain evidence="2 3">CGMCC 1.9313</strain>
    </source>
</reference>
<name>A0A2T0U5M7_9SPHI</name>
<evidence type="ECO:0000313" key="2">
    <source>
        <dbReference type="EMBL" id="PRY53227.1"/>
    </source>
</evidence>
<gene>
    <name evidence="2" type="ORF">B0I27_104237</name>
</gene>